<protein>
    <submittedName>
        <fullName evidence="2">Uncharacterized protein</fullName>
    </submittedName>
</protein>
<keyword evidence="1" id="KW-1133">Transmembrane helix</keyword>
<sequence length="72" mass="7647">MLRTPTRQMTLLNFAVGGILLASAVLDVTLFWDLRVAHGDILLTLAKAAVGGIALGSAIEMSRRRAANARAE</sequence>
<gene>
    <name evidence="2" type="ORF">EFK50_07490</name>
</gene>
<proteinExistence type="predicted"/>
<keyword evidence="3" id="KW-1185">Reference proteome</keyword>
<feature type="transmembrane region" description="Helical" evidence="1">
    <location>
        <begin position="12"/>
        <end position="32"/>
    </location>
</feature>
<evidence type="ECO:0000256" key="1">
    <source>
        <dbReference type="SAM" id="Phobius"/>
    </source>
</evidence>
<dbReference type="AlphaFoldDB" id="A0A3N0CM30"/>
<dbReference type="EMBL" id="RJSE01000005">
    <property type="protein sequence ID" value="RNL64361.1"/>
    <property type="molecule type" value="Genomic_DNA"/>
</dbReference>
<feature type="transmembrane region" description="Helical" evidence="1">
    <location>
        <begin position="38"/>
        <end position="59"/>
    </location>
</feature>
<reference evidence="2 3" key="1">
    <citation type="submission" date="2018-11" db="EMBL/GenBank/DDBJ databases">
        <authorList>
            <person name="Li F."/>
        </authorList>
    </citation>
    <scope>NUCLEOTIDE SEQUENCE [LARGE SCALE GENOMIC DNA]</scope>
    <source>
        <strain evidence="2 3">Gsoil 097</strain>
    </source>
</reference>
<organism evidence="2 3">
    <name type="scientific">Nocardioides marmoriginsengisoli</name>
    <dbReference type="NCBI Taxonomy" id="661483"/>
    <lineage>
        <taxon>Bacteria</taxon>
        <taxon>Bacillati</taxon>
        <taxon>Actinomycetota</taxon>
        <taxon>Actinomycetes</taxon>
        <taxon>Propionibacteriales</taxon>
        <taxon>Nocardioidaceae</taxon>
        <taxon>Nocardioides</taxon>
    </lineage>
</organism>
<evidence type="ECO:0000313" key="2">
    <source>
        <dbReference type="EMBL" id="RNL64361.1"/>
    </source>
</evidence>
<keyword evidence="1" id="KW-0812">Transmembrane</keyword>
<name>A0A3N0CM30_9ACTN</name>
<accession>A0A3N0CM30</accession>
<dbReference type="Proteomes" id="UP000267128">
    <property type="component" value="Unassembled WGS sequence"/>
</dbReference>
<keyword evidence="1" id="KW-0472">Membrane</keyword>
<evidence type="ECO:0000313" key="3">
    <source>
        <dbReference type="Proteomes" id="UP000267128"/>
    </source>
</evidence>
<comment type="caution">
    <text evidence="2">The sequence shown here is derived from an EMBL/GenBank/DDBJ whole genome shotgun (WGS) entry which is preliminary data.</text>
</comment>